<proteinExistence type="inferred from homology"/>
<organism evidence="2 3">
    <name type="scientific">Thermodesulfovibrio aggregans</name>
    <dbReference type="NCBI Taxonomy" id="86166"/>
    <lineage>
        <taxon>Bacteria</taxon>
        <taxon>Pseudomonadati</taxon>
        <taxon>Nitrospirota</taxon>
        <taxon>Thermodesulfovibrionia</taxon>
        <taxon>Thermodesulfovibrionales</taxon>
        <taxon>Thermodesulfovibrionaceae</taxon>
        <taxon>Thermodesulfovibrio</taxon>
    </lineage>
</organism>
<dbReference type="PANTHER" id="PTHR35024:SF4">
    <property type="entry name" value="POLYMER-FORMING CYTOSKELETAL PROTEIN"/>
    <property type="match status" value="1"/>
</dbReference>
<accession>A0A0U9HQ50</accession>
<protein>
    <submittedName>
        <fullName evidence="2">Protein CcmA, bactofilin family</fullName>
    </submittedName>
</protein>
<dbReference type="PANTHER" id="PTHR35024">
    <property type="entry name" value="HYPOTHETICAL CYTOSOLIC PROTEIN"/>
    <property type="match status" value="1"/>
</dbReference>
<reference evidence="3" key="1">
    <citation type="submission" date="2016-01" db="EMBL/GenBank/DDBJ databases">
        <title>Draft genome sequence of Thermodesulfovibrio aggregans strain TGE-P1.</title>
        <authorList>
            <person name="Sekiguchi Y."/>
            <person name="Ohashi A."/>
            <person name="Matsuura N."/>
            <person name="Tourlousse M.D."/>
        </authorList>
    </citation>
    <scope>NUCLEOTIDE SEQUENCE [LARGE SCALE GENOMIC DNA]</scope>
    <source>
        <strain evidence="3">TGE-P1</strain>
    </source>
</reference>
<dbReference type="InterPro" id="IPR007607">
    <property type="entry name" value="BacA/B"/>
</dbReference>
<keyword evidence="3" id="KW-1185">Reference proteome</keyword>
<evidence type="ECO:0000313" key="3">
    <source>
        <dbReference type="Proteomes" id="UP000054976"/>
    </source>
</evidence>
<dbReference type="Pfam" id="PF04519">
    <property type="entry name" value="Bactofilin"/>
    <property type="match status" value="1"/>
</dbReference>
<evidence type="ECO:0000256" key="1">
    <source>
        <dbReference type="ARBA" id="ARBA00044755"/>
    </source>
</evidence>
<gene>
    <name evidence="2" type="ORF">TAGGR_251</name>
</gene>
<dbReference type="AlphaFoldDB" id="A0A0U9HQ50"/>
<name>A0A0U9HQ50_9BACT</name>
<dbReference type="OrthoDB" id="9789407at2"/>
<dbReference type="STRING" id="86166.TAGGR_251"/>
<dbReference type="RefSeq" id="WP_059176616.1">
    <property type="nucleotide sequence ID" value="NZ_BCNO01000002.1"/>
</dbReference>
<comment type="caution">
    <text evidence="2">The sequence shown here is derived from an EMBL/GenBank/DDBJ whole genome shotgun (WGS) entry which is preliminary data.</text>
</comment>
<dbReference type="EMBL" id="BCNO01000002">
    <property type="protein sequence ID" value="GAQ95166.1"/>
    <property type="molecule type" value="Genomic_DNA"/>
</dbReference>
<evidence type="ECO:0000313" key="2">
    <source>
        <dbReference type="EMBL" id="GAQ95166.1"/>
    </source>
</evidence>
<comment type="similarity">
    <text evidence="1">Belongs to the bactofilin family.</text>
</comment>
<dbReference type="Proteomes" id="UP000054976">
    <property type="component" value="Unassembled WGS sequence"/>
</dbReference>
<sequence>MFFKKQQKMETVIGAETFINGEITSNSGLRIDGTVEGTIRADWISVGDSGKITGKITCRGIVIGGNVNGIINASEIITITHKGSVTGEIYTLKLSIEEGGKFEGKSCIQLSTNSQEGK</sequence>